<dbReference type="EMBL" id="JABWCS010000184">
    <property type="protein sequence ID" value="NUU59350.1"/>
    <property type="molecule type" value="Genomic_DNA"/>
</dbReference>
<dbReference type="InterPro" id="IPR029058">
    <property type="entry name" value="AB_hydrolase_fold"/>
</dbReference>
<dbReference type="InterPro" id="IPR000383">
    <property type="entry name" value="Xaa-Pro-like_dom"/>
</dbReference>
<dbReference type="InterPro" id="IPR005674">
    <property type="entry name" value="CocE/Ser_esterase"/>
</dbReference>
<keyword evidence="1 3" id="KW-0378">Hydrolase</keyword>
<dbReference type="SMART" id="SM00939">
    <property type="entry name" value="PepX_C"/>
    <property type="match status" value="1"/>
</dbReference>
<dbReference type="Gene3D" id="1.10.3020.10">
    <property type="entry name" value="alpha-amino acid ester hydrolase ( Helical cap domain)"/>
    <property type="match status" value="1"/>
</dbReference>
<proteinExistence type="predicted"/>
<comment type="caution">
    <text evidence="3">The sequence shown here is derived from an EMBL/GenBank/DDBJ whole genome shotgun (WGS) entry which is preliminary data.</text>
</comment>
<evidence type="ECO:0000313" key="4">
    <source>
        <dbReference type="Proteomes" id="UP000564806"/>
    </source>
</evidence>
<organism evidence="3 4">
    <name type="scientific">Paenibacillus agri</name>
    <dbReference type="NCBI Taxonomy" id="2744309"/>
    <lineage>
        <taxon>Bacteria</taxon>
        <taxon>Bacillati</taxon>
        <taxon>Bacillota</taxon>
        <taxon>Bacilli</taxon>
        <taxon>Bacillales</taxon>
        <taxon>Paenibacillaceae</taxon>
        <taxon>Paenibacillus</taxon>
    </lineage>
</organism>
<dbReference type="Pfam" id="PF02129">
    <property type="entry name" value="Peptidase_S15"/>
    <property type="match status" value="1"/>
</dbReference>
<evidence type="ECO:0000256" key="1">
    <source>
        <dbReference type="ARBA" id="ARBA00022801"/>
    </source>
</evidence>
<accession>A0A850EHK5</accession>
<dbReference type="NCBIfam" id="TIGR00976">
    <property type="entry name" value="CocE_NonD"/>
    <property type="match status" value="1"/>
</dbReference>
<dbReference type="Proteomes" id="UP000564806">
    <property type="component" value="Unassembled WGS sequence"/>
</dbReference>
<protein>
    <submittedName>
        <fullName evidence="3">CocE/NonD family hydrolase</fullName>
    </submittedName>
</protein>
<feature type="domain" description="Xaa-Pro dipeptidyl-peptidase C-terminal" evidence="2">
    <location>
        <begin position="309"/>
        <end position="556"/>
    </location>
</feature>
<dbReference type="AlphaFoldDB" id="A0A850EHK5"/>
<name>A0A850EHK5_9BACL</name>
<evidence type="ECO:0000313" key="3">
    <source>
        <dbReference type="EMBL" id="NUU59350.1"/>
    </source>
</evidence>
<dbReference type="SUPFAM" id="SSF49785">
    <property type="entry name" value="Galactose-binding domain-like"/>
    <property type="match status" value="1"/>
</dbReference>
<dbReference type="InterPro" id="IPR013736">
    <property type="entry name" value="Xaa-Pro_dipept_C"/>
</dbReference>
<dbReference type="Gene3D" id="2.60.120.260">
    <property type="entry name" value="Galactose-binding domain-like"/>
    <property type="match status" value="1"/>
</dbReference>
<dbReference type="GO" id="GO:0008239">
    <property type="term" value="F:dipeptidyl-peptidase activity"/>
    <property type="evidence" value="ECO:0007669"/>
    <property type="project" value="InterPro"/>
</dbReference>
<evidence type="ECO:0000259" key="2">
    <source>
        <dbReference type="SMART" id="SM00939"/>
    </source>
</evidence>
<dbReference type="SUPFAM" id="SSF53474">
    <property type="entry name" value="alpha/beta-Hydrolases"/>
    <property type="match status" value="1"/>
</dbReference>
<sequence>MSENQDPEFPAPHHEVGERQDVRVAMSDGVQLMTHVWLSKGEQPAPVIVVRNPYIGREFRPDPEVVLLSAYGYNVIIQECRGRGSSEGRWVPFVHEKQDGLDTLDWIIAQHWCNGNIGLYGGSYLGFNHWVLADSLPPEVKTLYISVIGTEQQRFIYMDGMFRPDIYTSWTVTNAGADLGGRSPRELEEQARQFRPPLEMDMTLLGKQLDWYRDFLLNPGAGEKLWQEGFWREFQHIPSRLTVPVCMVGGWFDIALDSMMLTYEQIPPEIRARSRFIVGPWVHSLAPHGDRDFPGGTVNGGNGGFREVLGWFDYMLKQAAYEEELGTVKTYVIGADDWKYWTSWPPLVQKRNCYLGQYNTLGETPEADEHQLTYTYDPLDPVITVGGSGLLSTFEAGPGQPRTACALQPEPGYRQDVLSFLSAPLEEELYLAGSIEAVLQVKSTAEDTSFTVKVSEVLPDGRAYNIADGITSLAYRNSSPEALPYSPGSLEEITFQLWPITWALRPGSRIRVDISSSNFPAYHVHPNQAGNWSTIQETVTAEQTICWGGNHNAYIQLPVWKSQS</sequence>
<gene>
    <name evidence="3" type="ORF">HPT30_03155</name>
</gene>
<dbReference type="Pfam" id="PF08530">
    <property type="entry name" value="PepX_C"/>
    <property type="match status" value="1"/>
</dbReference>
<reference evidence="3" key="1">
    <citation type="submission" date="2020-06" db="EMBL/GenBank/DDBJ databases">
        <title>Paenibacillus sp. nov., isolated from soil.</title>
        <authorList>
            <person name="Seo Y.L."/>
        </authorList>
    </citation>
    <scope>NUCLEOTIDE SEQUENCE [LARGE SCALE GENOMIC DNA]</scope>
    <source>
        <strain evidence="3">JW14</strain>
    </source>
</reference>
<dbReference type="Gene3D" id="3.40.50.1820">
    <property type="entry name" value="alpha/beta hydrolase"/>
    <property type="match status" value="1"/>
</dbReference>
<keyword evidence="4" id="KW-1185">Reference proteome</keyword>
<dbReference type="InterPro" id="IPR008979">
    <property type="entry name" value="Galactose-bd-like_sf"/>
</dbReference>
<dbReference type="RefSeq" id="WP_175370041.1">
    <property type="nucleotide sequence ID" value="NZ_JABWCS010000184.1"/>
</dbReference>